<sequence>MTPSSKIYAPNVYLFAFHLCQPLESESSSPVEFARLWQKCDEILQTKLAVGTAFNGSYLSKKA</sequence>
<dbReference type="EMBL" id="SRRZ01000079">
    <property type="protein sequence ID" value="NQE36272.1"/>
    <property type="molecule type" value="Genomic_DNA"/>
</dbReference>
<name>A0ABX2D2P7_9CYAN</name>
<evidence type="ECO:0000313" key="1">
    <source>
        <dbReference type="EMBL" id="NQE36272.1"/>
    </source>
</evidence>
<reference evidence="1 2" key="1">
    <citation type="journal article" date="2020" name="Sci. Rep.">
        <title>A novel cyanobacterial geosmin producer, revising GeoA distribution and dispersion patterns in Bacteria.</title>
        <authorList>
            <person name="Churro C."/>
            <person name="Semedo-Aguiar A.P."/>
            <person name="Silva A.D."/>
            <person name="Pereira-Leal J.B."/>
            <person name="Leite R.B."/>
        </authorList>
    </citation>
    <scope>NUCLEOTIDE SEQUENCE [LARGE SCALE GENOMIC DNA]</scope>
    <source>
        <strain evidence="1 2">IPMA8</strain>
    </source>
</reference>
<evidence type="ECO:0000313" key="2">
    <source>
        <dbReference type="Proteomes" id="UP000702425"/>
    </source>
</evidence>
<keyword evidence="2" id="KW-1185">Reference proteome</keyword>
<comment type="caution">
    <text evidence="1">The sequence shown here is derived from an EMBL/GenBank/DDBJ whole genome shotgun (WGS) entry which is preliminary data.</text>
</comment>
<organism evidence="1 2">
    <name type="scientific">Microcoleus asticus IPMA8</name>
    <dbReference type="NCBI Taxonomy" id="2563858"/>
    <lineage>
        <taxon>Bacteria</taxon>
        <taxon>Bacillati</taxon>
        <taxon>Cyanobacteriota</taxon>
        <taxon>Cyanophyceae</taxon>
        <taxon>Oscillatoriophycideae</taxon>
        <taxon>Oscillatoriales</taxon>
        <taxon>Microcoleaceae</taxon>
        <taxon>Microcoleus</taxon>
        <taxon>Microcoleus asticus</taxon>
    </lineage>
</organism>
<dbReference type="Proteomes" id="UP000702425">
    <property type="component" value="Unassembled WGS sequence"/>
</dbReference>
<protein>
    <submittedName>
        <fullName evidence="1">Uncharacterized protein</fullName>
    </submittedName>
</protein>
<dbReference type="RefSeq" id="WP_172190194.1">
    <property type="nucleotide sequence ID" value="NZ_CAWPPK010000295.1"/>
</dbReference>
<proteinExistence type="predicted"/>
<gene>
    <name evidence="1" type="ORF">E5S67_04035</name>
</gene>
<accession>A0ABX2D2P7</accession>